<protein>
    <submittedName>
        <fullName evidence="2">PIR protein</fullName>
    </submittedName>
</protein>
<dbReference type="VEuPathDB" id="PlasmoDB:POWCR01_000021500"/>
<sequence length="857" mass="101498">MVEAASEKTKVMEKDPYLKLSAVYRFFKEFNKKCDAIGNFNCNNHLSNLKREEAKELYIKFMRNIIKLSKKYNDYFNKIDNGNEVEKRCIYLKYWLYHKLLSNGIENNDIDNLLGSLDSEKNYILSDSYFCKFYKMDKKSIIELKKLYDYFLFYNLYKKHTVIDNKINQSVHCSYIKGIHDLFSKYVKECTKHKSHDHCEEFNTYIKRYVNDTELFSLKDKCKIDEMTTELQRKDEDIGESSLKNANNKFNIFVDLALYQEKESDSSVDGYTDNLKNAHQSIKCGNSECKDNVKNICENFIKLFSKLYKTQKDINYYPLYLNYWFNKKLKGISITDAERKEVCEGFRNICSEENKMSILKDKIHYIEDDDYEKMNILYDMYDNYNKIERSEFGTSENNSTGKCLEYSKVCLEKYVEGIKIYYEKGDSQFYDALNVFRILYRNVKGRSKACRNVTLSKLPQFISLEELNKQKPKNEIVEECGNITTNTSVATISGRNIYEDLFKDFSEYGKYKKLNEQSVDKTMCTNYCEKCISLDKRYPGIKEFCAKMVSNLKNLYSIQNMEGTYFNRCSYLTYWSYDLIMNTLNSSANNTLDESISSELNNIMFQINSILSDNEKCLYTFQGNFDDWREEKDLHDYFANYSSLIGVKYDNTTNENYCKYLNHIFNLYKKHIIDCCKCYSNPNFSCEEKCPNYFKCDEKYFPNNLLSHFKCNDKISDKEKNIIFGNATIDRIVLWITKVTHEKTKLSRTSNTDAPSTSGTISETISETTNNESLYDPFFGGMLICFVFLGILLLFFIFYRFTPIGSWFNKNEKKEIIMHNFHEENMNQFLDYDSNYDSNYGNLNSRRKRIHLNYHPE</sequence>
<dbReference type="EMBL" id="FLRI01000123">
    <property type="protein sequence ID" value="SBT83497.1"/>
    <property type="molecule type" value="Genomic_DNA"/>
</dbReference>
<reference evidence="2 3" key="1">
    <citation type="submission" date="2016-06" db="EMBL/GenBank/DDBJ databases">
        <authorList>
            <consortium name="Pathogen Informatics"/>
        </authorList>
    </citation>
    <scope>NUCLEOTIDE SEQUENCE [LARGE SCALE GENOMIC DNA]</scope>
    <source>
        <strain evidence="2">PocGH01</strain>
    </source>
</reference>
<organism evidence="2 3">
    <name type="scientific">Plasmodium ovale</name>
    <name type="common">malaria parasite P. ovale</name>
    <dbReference type="NCBI Taxonomy" id="36330"/>
    <lineage>
        <taxon>Eukaryota</taxon>
        <taxon>Sar</taxon>
        <taxon>Alveolata</taxon>
        <taxon>Apicomplexa</taxon>
        <taxon>Aconoidasida</taxon>
        <taxon>Haemosporida</taxon>
        <taxon>Plasmodiidae</taxon>
        <taxon>Plasmodium</taxon>
        <taxon>Plasmodium (Plasmodium)</taxon>
    </lineage>
</organism>
<dbReference type="AlphaFoldDB" id="A0A1D3JCS2"/>
<dbReference type="InterPro" id="IPR008780">
    <property type="entry name" value="Plasmodium_Vir"/>
</dbReference>
<gene>
    <name evidence="2" type="primary">PocGH01_00125200</name>
    <name evidence="2" type="ORF">POCGH01_00125200</name>
</gene>
<evidence type="ECO:0000256" key="1">
    <source>
        <dbReference type="SAM" id="Phobius"/>
    </source>
</evidence>
<evidence type="ECO:0000313" key="2">
    <source>
        <dbReference type="EMBL" id="SBT83497.1"/>
    </source>
</evidence>
<keyword evidence="1" id="KW-0812">Transmembrane</keyword>
<dbReference type="Proteomes" id="UP000242942">
    <property type="component" value="Unassembled WGS sequence"/>
</dbReference>
<evidence type="ECO:0000313" key="3">
    <source>
        <dbReference type="Proteomes" id="UP000242942"/>
    </source>
</evidence>
<name>A0A1D3JCS2_PLAOA</name>
<keyword evidence="1" id="KW-0472">Membrane</keyword>
<accession>A0A1D3JCS2</accession>
<feature type="transmembrane region" description="Helical" evidence="1">
    <location>
        <begin position="778"/>
        <end position="799"/>
    </location>
</feature>
<keyword evidence="3" id="KW-1185">Reference proteome</keyword>
<dbReference type="VEuPathDB" id="PlasmoDB:PocGH01_00125200"/>
<dbReference type="OrthoDB" id="386682at2759"/>
<proteinExistence type="predicted"/>
<keyword evidence="1" id="KW-1133">Transmembrane helix</keyword>
<dbReference type="Pfam" id="PF05795">
    <property type="entry name" value="Plasmodium_Vir"/>
    <property type="match status" value="3"/>
</dbReference>